<evidence type="ECO:0000313" key="1">
    <source>
        <dbReference type="EMBL" id="ESA07387.1"/>
    </source>
</evidence>
<sequence length="53" mass="6427">MHVDDWGHGYKIPIKYLDLMSKAICNFCKNLINYLNIHIWWQTCISDWVMQLL</sequence>
<dbReference type="HOGENOM" id="CLU_3074461_0_0_1"/>
<accession>U9TIW2</accession>
<dbReference type="AlphaFoldDB" id="U9TIW2"/>
<reference evidence="1" key="1">
    <citation type="submission" date="2013-07" db="EMBL/GenBank/DDBJ databases">
        <title>The genome of an arbuscular mycorrhizal fungus provides insights into the evolution of the oldest plant symbiosis.</title>
        <authorList>
            <consortium name="DOE Joint Genome Institute"/>
            <person name="Tisserant E."/>
            <person name="Malbreil M."/>
            <person name="Kuo A."/>
            <person name="Kohler A."/>
            <person name="Symeonidi A."/>
            <person name="Balestrini R."/>
            <person name="Charron P."/>
            <person name="Duensing N."/>
            <person name="Frei-dit-Frey N."/>
            <person name="Gianinazzi-Pearson V."/>
            <person name="Gilbert B."/>
            <person name="Handa Y."/>
            <person name="Hijri M."/>
            <person name="Kaul R."/>
            <person name="Kawaguchi M."/>
            <person name="Krajinski F."/>
            <person name="Lammers P."/>
            <person name="Lapierre D."/>
            <person name="Masclaux F.G."/>
            <person name="Murat C."/>
            <person name="Morin E."/>
            <person name="Ndikumana S."/>
            <person name="Pagni M."/>
            <person name="Petitpierre D."/>
            <person name="Requena N."/>
            <person name="Rosikiewicz P."/>
            <person name="Riley R."/>
            <person name="Saito K."/>
            <person name="San Clemente H."/>
            <person name="Shapiro H."/>
            <person name="van Tuinen D."/>
            <person name="Becard G."/>
            <person name="Bonfante P."/>
            <person name="Paszkowski U."/>
            <person name="Shachar-Hill Y."/>
            <person name="Young J.P."/>
            <person name="Sanders I.R."/>
            <person name="Henrissat B."/>
            <person name="Rensing S.A."/>
            <person name="Grigoriev I.V."/>
            <person name="Corradi N."/>
            <person name="Roux C."/>
            <person name="Martin F."/>
        </authorList>
    </citation>
    <scope>NUCLEOTIDE SEQUENCE</scope>
    <source>
        <strain evidence="1">DAOM 197198</strain>
    </source>
</reference>
<dbReference type="EMBL" id="KI290404">
    <property type="protein sequence ID" value="ESA07387.1"/>
    <property type="molecule type" value="Genomic_DNA"/>
</dbReference>
<proteinExistence type="predicted"/>
<name>U9TIW2_RHIID</name>
<organism evidence="1">
    <name type="scientific">Rhizophagus irregularis (strain DAOM 181602 / DAOM 197198 / MUCL 43194)</name>
    <name type="common">Arbuscular mycorrhizal fungus</name>
    <name type="synonym">Glomus intraradices</name>
    <dbReference type="NCBI Taxonomy" id="747089"/>
    <lineage>
        <taxon>Eukaryota</taxon>
        <taxon>Fungi</taxon>
        <taxon>Fungi incertae sedis</taxon>
        <taxon>Mucoromycota</taxon>
        <taxon>Glomeromycotina</taxon>
        <taxon>Glomeromycetes</taxon>
        <taxon>Glomerales</taxon>
        <taxon>Glomeraceae</taxon>
        <taxon>Rhizophagus</taxon>
    </lineage>
</organism>
<gene>
    <name evidence="1" type="ORF">GLOINDRAFT_349489</name>
</gene>
<feature type="non-terminal residue" evidence="1">
    <location>
        <position position="53"/>
    </location>
</feature>
<protein>
    <submittedName>
        <fullName evidence="1">Uncharacterized protein</fullName>
    </submittedName>
</protein>